<reference evidence="9" key="1">
    <citation type="submission" date="2020-12" db="EMBL/GenBank/DDBJ databases">
        <title>Bacterial taxonomy.</title>
        <authorList>
            <person name="Pan X."/>
        </authorList>
    </citation>
    <scope>NUCLEOTIDE SEQUENCE</scope>
    <source>
        <strain evidence="9">B2012</strain>
    </source>
</reference>
<comment type="caution">
    <text evidence="9">The sequence shown here is derived from an EMBL/GenBank/DDBJ whole genome shotgun (WGS) entry which is preliminary data.</text>
</comment>
<evidence type="ECO:0000256" key="5">
    <source>
        <dbReference type="ARBA" id="ARBA00022989"/>
    </source>
</evidence>
<organism evidence="9 10">
    <name type="scientific">Acuticoccus mangrovi</name>
    <dbReference type="NCBI Taxonomy" id="2796142"/>
    <lineage>
        <taxon>Bacteria</taxon>
        <taxon>Pseudomonadati</taxon>
        <taxon>Pseudomonadota</taxon>
        <taxon>Alphaproteobacteria</taxon>
        <taxon>Hyphomicrobiales</taxon>
        <taxon>Amorphaceae</taxon>
        <taxon>Acuticoccus</taxon>
    </lineage>
</organism>
<evidence type="ECO:0000259" key="8">
    <source>
        <dbReference type="Pfam" id="PF02308"/>
    </source>
</evidence>
<evidence type="ECO:0000313" key="10">
    <source>
        <dbReference type="Proteomes" id="UP000609531"/>
    </source>
</evidence>
<keyword evidence="6 7" id="KW-0472">Membrane</keyword>
<feature type="transmembrane region" description="Helical" evidence="7">
    <location>
        <begin position="134"/>
        <end position="153"/>
    </location>
</feature>
<protein>
    <recommendedName>
        <fullName evidence="7">Protein MgtC</fullName>
    </recommendedName>
</protein>
<dbReference type="EMBL" id="JAEKJA010000020">
    <property type="protein sequence ID" value="MBJ3777757.1"/>
    <property type="molecule type" value="Genomic_DNA"/>
</dbReference>
<evidence type="ECO:0000256" key="1">
    <source>
        <dbReference type="ARBA" id="ARBA00004651"/>
    </source>
</evidence>
<evidence type="ECO:0000256" key="7">
    <source>
        <dbReference type="RuleBase" id="RU365041"/>
    </source>
</evidence>
<accession>A0A934IT75</accession>
<feature type="transmembrane region" description="Helical" evidence="7">
    <location>
        <begin position="84"/>
        <end position="104"/>
    </location>
</feature>
<keyword evidence="10" id="KW-1185">Reference proteome</keyword>
<comment type="similarity">
    <text evidence="2 7">Belongs to the MgtC/SapB family.</text>
</comment>
<sequence>MDTLAAALSDEFLHLPGPDAIIVVLRLAGAALLCALIGFERERRRHAAGLRTNMLVGFAAATFAVISSGVIAEATSDTIRTDPLRLVEAVTSGVAFLAAGLIVFSRGEVRGLTTGATVWLSAAIGLAVGLGQWIVGLTAAVGGLVILVVLRALERRLGLDDQARYHGPRSGEHDGS</sequence>
<dbReference type="Proteomes" id="UP000609531">
    <property type="component" value="Unassembled WGS sequence"/>
</dbReference>
<keyword evidence="5 7" id="KW-1133">Transmembrane helix</keyword>
<comment type="subcellular location">
    <subcellularLocation>
        <location evidence="7">Cell inner membrane</location>
        <topology evidence="7">Multi-pass membrane protein</topology>
    </subcellularLocation>
    <subcellularLocation>
        <location evidence="1">Cell membrane</location>
        <topology evidence="1">Multi-pass membrane protein</topology>
    </subcellularLocation>
</comment>
<keyword evidence="7" id="KW-0997">Cell inner membrane</keyword>
<dbReference type="RefSeq" id="WP_198883661.1">
    <property type="nucleotide sequence ID" value="NZ_JAEKJA010000020.1"/>
</dbReference>
<dbReference type="GO" id="GO:0005886">
    <property type="term" value="C:plasma membrane"/>
    <property type="evidence" value="ECO:0007669"/>
    <property type="project" value="UniProtKB-SubCell"/>
</dbReference>
<evidence type="ECO:0000313" key="9">
    <source>
        <dbReference type="EMBL" id="MBJ3777757.1"/>
    </source>
</evidence>
<dbReference type="PRINTS" id="PR01837">
    <property type="entry name" value="MGTCSAPBPROT"/>
</dbReference>
<proteinExistence type="inferred from homology"/>
<gene>
    <name evidence="9" type="ORF">JCR33_18770</name>
</gene>
<dbReference type="PANTHER" id="PTHR33778">
    <property type="entry name" value="PROTEIN MGTC"/>
    <property type="match status" value="1"/>
</dbReference>
<feature type="transmembrane region" description="Helical" evidence="7">
    <location>
        <begin position="20"/>
        <end position="39"/>
    </location>
</feature>
<keyword evidence="3" id="KW-1003">Cell membrane</keyword>
<dbReference type="InterPro" id="IPR049177">
    <property type="entry name" value="MgtC_SapB_SrpB_YhiD_N"/>
</dbReference>
<dbReference type="AlphaFoldDB" id="A0A934IT75"/>
<dbReference type="PANTHER" id="PTHR33778:SF1">
    <property type="entry name" value="MAGNESIUM TRANSPORTER YHID-RELATED"/>
    <property type="match status" value="1"/>
</dbReference>
<feature type="domain" description="MgtC/SapB/SrpB/YhiD N-terminal" evidence="8">
    <location>
        <begin position="27"/>
        <end position="155"/>
    </location>
</feature>
<evidence type="ECO:0000256" key="4">
    <source>
        <dbReference type="ARBA" id="ARBA00022692"/>
    </source>
</evidence>
<dbReference type="Pfam" id="PF02308">
    <property type="entry name" value="MgtC"/>
    <property type="match status" value="1"/>
</dbReference>
<name>A0A934IT75_9HYPH</name>
<dbReference type="InterPro" id="IPR003416">
    <property type="entry name" value="MgtC/SapB/SrpB/YhiD_fam"/>
</dbReference>
<evidence type="ECO:0000256" key="2">
    <source>
        <dbReference type="ARBA" id="ARBA00009298"/>
    </source>
</evidence>
<evidence type="ECO:0000256" key="6">
    <source>
        <dbReference type="ARBA" id="ARBA00023136"/>
    </source>
</evidence>
<feature type="transmembrane region" description="Helical" evidence="7">
    <location>
        <begin position="51"/>
        <end position="72"/>
    </location>
</feature>
<evidence type="ECO:0000256" key="3">
    <source>
        <dbReference type="ARBA" id="ARBA00022475"/>
    </source>
</evidence>
<keyword evidence="4 7" id="KW-0812">Transmembrane</keyword>